<evidence type="ECO:0000313" key="1">
    <source>
        <dbReference type="EnsemblPlants" id="cds.evm.model.06.849"/>
    </source>
</evidence>
<organism evidence="1 2">
    <name type="scientific">Cannabis sativa</name>
    <name type="common">Hemp</name>
    <name type="synonym">Marijuana</name>
    <dbReference type="NCBI Taxonomy" id="3483"/>
    <lineage>
        <taxon>Eukaryota</taxon>
        <taxon>Viridiplantae</taxon>
        <taxon>Streptophyta</taxon>
        <taxon>Embryophyta</taxon>
        <taxon>Tracheophyta</taxon>
        <taxon>Spermatophyta</taxon>
        <taxon>Magnoliopsida</taxon>
        <taxon>eudicotyledons</taxon>
        <taxon>Gunneridae</taxon>
        <taxon>Pentapetalae</taxon>
        <taxon>rosids</taxon>
        <taxon>fabids</taxon>
        <taxon>Rosales</taxon>
        <taxon>Cannabaceae</taxon>
        <taxon>Cannabis</taxon>
    </lineage>
</organism>
<reference evidence="1" key="1">
    <citation type="submission" date="2018-11" db="EMBL/GenBank/DDBJ databases">
        <authorList>
            <person name="Grassa J C."/>
        </authorList>
    </citation>
    <scope>NUCLEOTIDE SEQUENCE [LARGE SCALE GENOMIC DNA]</scope>
</reference>
<reference evidence="1" key="2">
    <citation type="submission" date="2021-03" db="UniProtKB">
        <authorList>
            <consortium name="EnsemblPlants"/>
        </authorList>
    </citation>
    <scope>IDENTIFICATION</scope>
</reference>
<accession>A0A803Q077</accession>
<name>A0A803Q077_CANSA</name>
<dbReference type="Proteomes" id="UP000596661">
    <property type="component" value="Chromosome 6"/>
</dbReference>
<protein>
    <submittedName>
        <fullName evidence="1">Uncharacterized protein</fullName>
    </submittedName>
</protein>
<dbReference type="AlphaFoldDB" id="A0A803Q077"/>
<evidence type="ECO:0000313" key="2">
    <source>
        <dbReference type="Proteomes" id="UP000596661"/>
    </source>
</evidence>
<proteinExistence type="predicted"/>
<sequence>MRCSFSGLDSFTSLNGSYFPLFGQWLNIDSSYSHGSFDKPIYSLVPIDPKGVTDLVLPQAMQPSSSSRRVIKNREVVLQSSLPVVLRSREDGK</sequence>
<dbReference type="Gramene" id="evm.model.06.849">
    <property type="protein sequence ID" value="cds.evm.model.06.849"/>
    <property type="gene ID" value="evm.TU.06.849"/>
</dbReference>
<keyword evidence="2" id="KW-1185">Reference proteome</keyword>
<dbReference type="EnsemblPlants" id="evm.model.06.849">
    <property type="protein sequence ID" value="cds.evm.model.06.849"/>
    <property type="gene ID" value="evm.TU.06.849"/>
</dbReference>
<dbReference type="EMBL" id="UZAU01000584">
    <property type="status" value="NOT_ANNOTATED_CDS"/>
    <property type="molecule type" value="Genomic_DNA"/>
</dbReference>